<evidence type="ECO:0000256" key="1">
    <source>
        <dbReference type="SAM" id="MobiDB-lite"/>
    </source>
</evidence>
<comment type="caution">
    <text evidence="2">The sequence shown here is derived from an EMBL/GenBank/DDBJ whole genome shotgun (WGS) entry which is preliminary data.</text>
</comment>
<gene>
    <name evidence="2" type="ORF">GCM10009554_46670</name>
</gene>
<organism evidence="2 3">
    <name type="scientific">Kribbella koreensis</name>
    <dbReference type="NCBI Taxonomy" id="57909"/>
    <lineage>
        <taxon>Bacteria</taxon>
        <taxon>Bacillati</taxon>
        <taxon>Actinomycetota</taxon>
        <taxon>Actinomycetes</taxon>
        <taxon>Propionibacteriales</taxon>
        <taxon>Kribbellaceae</taxon>
        <taxon>Kribbella</taxon>
    </lineage>
</organism>
<reference evidence="2 3" key="1">
    <citation type="journal article" date="2019" name="Int. J. Syst. Evol. Microbiol.">
        <title>The Global Catalogue of Microorganisms (GCM) 10K type strain sequencing project: providing services to taxonomists for standard genome sequencing and annotation.</title>
        <authorList>
            <consortium name="The Broad Institute Genomics Platform"/>
            <consortium name="The Broad Institute Genome Sequencing Center for Infectious Disease"/>
            <person name="Wu L."/>
            <person name="Ma J."/>
        </authorList>
    </citation>
    <scope>NUCLEOTIDE SEQUENCE [LARGE SCALE GENOMIC DNA]</scope>
    <source>
        <strain evidence="2 3">JCM 10977</strain>
    </source>
</reference>
<feature type="region of interest" description="Disordered" evidence="1">
    <location>
        <begin position="107"/>
        <end position="225"/>
    </location>
</feature>
<evidence type="ECO:0000313" key="2">
    <source>
        <dbReference type="EMBL" id="GAA0948740.1"/>
    </source>
</evidence>
<name>A0ABN1QY64_9ACTN</name>
<keyword evidence="3" id="KW-1185">Reference proteome</keyword>
<proteinExistence type="predicted"/>
<protein>
    <submittedName>
        <fullName evidence="2">Uncharacterized protein</fullName>
    </submittedName>
</protein>
<evidence type="ECO:0000313" key="3">
    <source>
        <dbReference type="Proteomes" id="UP001500542"/>
    </source>
</evidence>
<accession>A0ABN1QY64</accession>
<sequence>MLRMPDEEDLPPGPARDLSQELFNLYLRAGTPSTRLIAKIIADRDLAGALRRDAIREAIRGLRVPRWENLEALVVVLVTLQRTFHEQQQVDQVMSRINKLWLQAMSAQQTTSRRRPPRGAPPVDLDAPPPSLEPRNSDPEPTAELSRLIGRNTPERELLTDPEMEENLPDPFARPSPLHGMPEPGRTLTSNADSSSATQRGSEASGENASHGPSNASTSTETHQPTVRRILRPAGDSPGSPIDQLAKELDDLSRGRGIRAPDVGRRLGPGLTALLGYSDIDAMSQISGRRQQSLQAEIQTLLLDAAQYLPQETQDVFLASLSVTDEQELLARRLDTLGTASGRGRRTMIRRLREANRAVAQVLTRRLRPSSDTNPFAERGWFIDRIESHAAVGLHRIRLTTRSDVKFTHDGVKVLEESMFLNATADVTVEPLEGVDFLEVEQLSATVKRIAIHLPQSFHTAETYRYGLAATIPAEHFRPYNVLVPIRRTRSFHATVSFDSDVDVDKVWTYNGVLPPLIEDGAPVDPRSVAADHGKFVAAEWPTVRQGLAYGIGWSLKASH</sequence>
<feature type="compositionally biased region" description="Polar residues" evidence="1">
    <location>
        <begin position="187"/>
        <end position="225"/>
    </location>
</feature>
<dbReference type="EMBL" id="BAAAHK010000011">
    <property type="protein sequence ID" value="GAA0948740.1"/>
    <property type="molecule type" value="Genomic_DNA"/>
</dbReference>
<dbReference type="Proteomes" id="UP001500542">
    <property type="component" value="Unassembled WGS sequence"/>
</dbReference>